<comment type="caution">
    <text evidence="3">The sequence shown here is derived from an EMBL/GenBank/DDBJ whole genome shotgun (WGS) entry which is preliminary data.</text>
</comment>
<reference evidence="5 7" key="1">
    <citation type="submission" date="2018-09" db="EMBL/GenBank/DDBJ databases">
        <title>Genomic investigation of the strawberry pathogen Phytophthora fragariae indicates pathogenicity is determined by transcriptional variation in three key races.</title>
        <authorList>
            <person name="Adams T.M."/>
            <person name="Armitage A.D."/>
            <person name="Sobczyk M.K."/>
            <person name="Bates H.J."/>
            <person name="Dunwell J.M."/>
            <person name="Nellist C.F."/>
            <person name="Harrison R.J."/>
        </authorList>
    </citation>
    <scope>NUCLEOTIDE SEQUENCE [LARGE SCALE GENOMIC DNA]</scope>
    <source>
        <strain evidence="2 5">SCRP249</strain>
        <strain evidence="3 7">SCRP324</strain>
        <strain evidence="4 6">SCRP333</strain>
    </source>
</reference>
<dbReference type="Proteomes" id="UP000435112">
    <property type="component" value="Unassembled WGS sequence"/>
</dbReference>
<dbReference type="EMBL" id="QXFV01005839">
    <property type="protein sequence ID" value="KAE8963410.1"/>
    <property type="molecule type" value="Genomic_DNA"/>
</dbReference>
<evidence type="ECO:0000313" key="6">
    <source>
        <dbReference type="Proteomes" id="UP000434957"/>
    </source>
</evidence>
<dbReference type="EMBL" id="QXFU01005336">
    <property type="protein sequence ID" value="KAE8964767.1"/>
    <property type="molecule type" value="Genomic_DNA"/>
</dbReference>
<protein>
    <recommendedName>
        <fullName evidence="8">RxLR effector protein</fullName>
    </recommendedName>
</protein>
<dbReference type="Proteomes" id="UP000434957">
    <property type="component" value="Unassembled WGS sequence"/>
</dbReference>
<gene>
    <name evidence="2" type="ORF">PR001_g29379</name>
    <name evidence="3" type="ORF">PR002_g28877</name>
    <name evidence="4" type="ORF">PR003_g28521</name>
</gene>
<proteinExistence type="predicted"/>
<name>A0A6A3H6J6_9STRA</name>
<evidence type="ECO:0000313" key="4">
    <source>
        <dbReference type="EMBL" id="KAE9278458.1"/>
    </source>
</evidence>
<dbReference type="EMBL" id="QXFT01004363">
    <property type="protein sequence ID" value="KAE9278458.1"/>
    <property type="molecule type" value="Genomic_DNA"/>
</dbReference>
<dbReference type="AlphaFoldDB" id="A0A6A3H6J6"/>
<evidence type="ECO:0008006" key="8">
    <source>
        <dbReference type="Google" id="ProtNLM"/>
    </source>
</evidence>
<dbReference type="Proteomes" id="UP000429607">
    <property type="component" value="Unassembled WGS sequence"/>
</dbReference>
<feature type="chain" id="PRO_5036379600" description="RxLR effector protein" evidence="1">
    <location>
        <begin position="19"/>
        <end position="56"/>
    </location>
</feature>
<sequence length="56" mass="6142">MRALTMFLVGVHCQLTYSTIIFNHTTYSSVEMTSNTPAATFSTTYLPETTGSCCPN</sequence>
<evidence type="ECO:0000313" key="2">
    <source>
        <dbReference type="EMBL" id="KAE8963410.1"/>
    </source>
</evidence>
<keyword evidence="1" id="KW-0732">Signal</keyword>
<evidence type="ECO:0000313" key="5">
    <source>
        <dbReference type="Proteomes" id="UP000429607"/>
    </source>
</evidence>
<keyword evidence="6" id="KW-1185">Reference proteome</keyword>
<evidence type="ECO:0000256" key="1">
    <source>
        <dbReference type="SAM" id="SignalP"/>
    </source>
</evidence>
<organism evidence="3 7">
    <name type="scientific">Phytophthora rubi</name>
    <dbReference type="NCBI Taxonomy" id="129364"/>
    <lineage>
        <taxon>Eukaryota</taxon>
        <taxon>Sar</taxon>
        <taxon>Stramenopiles</taxon>
        <taxon>Oomycota</taxon>
        <taxon>Peronosporomycetes</taxon>
        <taxon>Peronosporales</taxon>
        <taxon>Peronosporaceae</taxon>
        <taxon>Phytophthora</taxon>
    </lineage>
</organism>
<accession>A0A6A3H6J6</accession>
<evidence type="ECO:0000313" key="7">
    <source>
        <dbReference type="Proteomes" id="UP000435112"/>
    </source>
</evidence>
<feature type="signal peptide" evidence="1">
    <location>
        <begin position="1"/>
        <end position="18"/>
    </location>
</feature>
<evidence type="ECO:0000313" key="3">
    <source>
        <dbReference type="EMBL" id="KAE8964767.1"/>
    </source>
</evidence>